<accession>A0A7X6R5U2</accession>
<organism evidence="1 2">
    <name type="scientific">Nocardia gamkensis</name>
    <dbReference type="NCBI Taxonomy" id="352869"/>
    <lineage>
        <taxon>Bacteria</taxon>
        <taxon>Bacillati</taxon>
        <taxon>Actinomycetota</taxon>
        <taxon>Actinomycetes</taxon>
        <taxon>Mycobacteriales</taxon>
        <taxon>Nocardiaceae</taxon>
        <taxon>Nocardia</taxon>
    </lineage>
</organism>
<evidence type="ECO:0000313" key="1">
    <source>
        <dbReference type="EMBL" id="NKY29920.1"/>
    </source>
</evidence>
<protein>
    <submittedName>
        <fullName evidence="1">Uncharacterized protein</fullName>
    </submittedName>
</protein>
<keyword evidence="2" id="KW-1185">Reference proteome</keyword>
<comment type="caution">
    <text evidence="1">The sequence shown here is derived from an EMBL/GenBank/DDBJ whole genome shotgun (WGS) entry which is preliminary data.</text>
</comment>
<evidence type="ECO:0000313" key="2">
    <source>
        <dbReference type="Proteomes" id="UP000540698"/>
    </source>
</evidence>
<sequence>MSLFDDGSSRPLADRLRPRLLADVVGQNHLLDEQGRSGEWWHSVAWSR</sequence>
<dbReference type="AlphaFoldDB" id="A0A7X6R5U2"/>
<proteinExistence type="predicted"/>
<reference evidence="1 2" key="1">
    <citation type="submission" date="2020-04" db="EMBL/GenBank/DDBJ databases">
        <title>MicrobeNet Type strains.</title>
        <authorList>
            <person name="Nicholson A.C."/>
        </authorList>
    </citation>
    <scope>NUCLEOTIDE SEQUENCE [LARGE SCALE GENOMIC DNA]</scope>
    <source>
        <strain evidence="1 2">DSM 44956</strain>
    </source>
</reference>
<dbReference type="Proteomes" id="UP000540698">
    <property type="component" value="Unassembled WGS sequence"/>
</dbReference>
<dbReference type="RefSeq" id="WP_168434208.1">
    <property type="nucleotide sequence ID" value="NZ_JAAXOS010000015.1"/>
</dbReference>
<gene>
    <name evidence="1" type="ORF">HGB38_27465</name>
</gene>
<dbReference type="EMBL" id="JAAXOS010000015">
    <property type="protein sequence ID" value="NKY29920.1"/>
    <property type="molecule type" value="Genomic_DNA"/>
</dbReference>
<name>A0A7X6R5U2_9NOCA</name>